<dbReference type="OrthoDB" id="5352492at2759"/>
<protein>
    <recommendedName>
        <fullName evidence="2">DUF6603 domain-containing protein</fullName>
    </recommendedName>
</protein>
<dbReference type="AlphaFoldDB" id="A0A6A5TCR5"/>
<accession>A0A6A5TCR5</accession>
<evidence type="ECO:0000259" key="2">
    <source>
        <dbReference type="Pfam" id="PF20248"/>
    </source>
</evidence>
<evidence type="ECO:0000256" key="1">
    <source>
        <dbReference type="SAM" id="MobiDB-lite"/>
    </source>
</evidence>
<feature type="compositionally biased region" description="Polar residues" evidence="1">
    <location>
        <begin position="54"/>
        <end position="67"/>
    </location>
</feature>
<gene>
    <name evidence="3" type="ORF">CC80DRAFT_577198</name>
</gene>
<reference evidence="3" key="1">
    <citation type="journal article" date="2020" name="Stud. Mycol.">
        <title>101 Dothideomycetes genomes: a test case for predicting lifestyles and emergence of pathogens.</title>
        <authorList>
            <person name="Haridas S."/>
            <person name="Albert R."/>
            <person name="Binder M."/>
            <person name="Bloem J."/>
            <person name="Labutti K."/>
            <person name="Salamov A."/>
            <person name="Andreopoulos B."/>
            <person name="Baker S."/>
            <person name="Barry K."/>
            <person name="Bills G."/>
            <person name="Bluhm B."/>
            <person name="Cannon C."/>
            <person name="Castanera R."/>
            <person name="Culley D."/>
            <person name="Daum C."/>
            <person name="Ezra D."/>
            <person name="Gonzalez J."/>
            <person name="Henrissat B."/>
            <person name="Kuo A."/>
            <person name="Liang C."/>
            <person name="Lipzen A."/>
            <person name="Lutzoni F."/>
            <person name="Magnuson J."/>
            <person name="Mondo S."/>
            <person name="Nolan M."/>
            <person name="Ohm R."/>
            <person name="Pangilinan J."/>
            <person name="Park H.-J."/>
            <person name="Ramirez L."/>
            <person name="Alfaro M."/>
            <person name="Sun H."/>
            <person name="Tritt A."/>
            <person name="Yoshinaga Y."/>
            <person name="Zwiers L.-H."/>
            <person name="Turgeon B."/>
            <person name="Goodwin S."/>
            <person name="Spatafora J."/>
            <person name="Crous P."/>
            <person name="Grigoriev I."/>
        </authorList>
    </citation>
    <scope>NUCLEOTIDE SEQUENCE</scope>
    <source>
        <strain evidence="3">CBS 675.92</strain>
    </source>
</reference>
<feature type="domain" description="DUF6603" evidence="2">
    <location>
        <begin position="94"/>
        <end position="520"/>
    </location>
</feature>
<evidence type="ECO:0000313" key="3">
    <source>
        <dbReference type="EMBL" id="KAF1950575.1"/>
    </source>
</evidence>
<sequence>MYPTDIPPFQVKDNLPPKEASTPDIVLQAGHHFIVVVSGKVVLDHVFGIAPPQSNTVQGQSSGNQLVGGQTGSGSGGAASSQAAEAKPTKGNAKLEVGPLSVTALSFQYKDECLYVVVDATLQLGPLKFSVIEFAIKLELSKVQLHHLASVVTDGLISVSLHGIEVGVEQGPLSLEGVFIHDVTTEAEKYSGGIVVGFKAWQVLAIGQYMIKFPTATSEGFRAVFVYGKLDGPLVELEFATISGVRIGFGHNYAVRMPQIDELYKFPLICDTGASGNGNDPMKVLDAMVTAEPHFVYPKDGSDWFAAGMTITAFDVLTLTAVLVIDIDSGKTKSKDKGVILTLLADGVLQMEPGARSDLTLFYVEIVVSFEMNFVAGYIAANATLTPASHVYVPQAHLTGGASFYTWFGQNSHAGDWVVTLGGYARGYDPPAHYPRPNRIGLNFTVGDNIHITGSLYVAVTPKCAMAGGSLNMSLSVGPVSAWCDVMLDAFINFKPFHFRAQISLSVGVECDIGMKTLCVIIQVLH</sequence>
<dbReference type="InterPro" id="IPR046538">
    <property type="entry name" value="DUF6603"/>
</dbReference>
<dbReference type="Proteomes" id="UP000800035">
    <property type="component" value="Unassembled WGS sequence"/>
</dbReference>
<name>A0A6A5TCR5_9PLEO</name>
<proteinExistence type="predicted"/>
<keyword evidence="4" id="KW-1185">Reference proteome</keyword>
<feature type="region of interest" description="Disordered" evidence="1">
    <location>
        <begin position="54"/>
        <end position="90"/>
    </location>
</feature>
<dbReference type="Pfam" id="PF20248">
    <property type="entry name" value="DUF6603"/>
    <property type="match status" value="1"/>
</dbReference>
<evidence type="ECO:0000313" key="4">
    <source>
        <dbReference type="Proteomes" id="UP000800035"/>
    </source>
</evidence>
<organism evidence="3 4">
    <name type="scientific">Byssothecium circinans</name>
    <dbReference type="NCBI Taxonomy" id="147558"/>
    <lineage>
        <taxon>Eukaryota</taxon>
        <taxon>Fungi</taxon>
        <taxon>Dikarya</taxon>
        <taxon>Ascomycota</taxon>
        <taxon>Pezizomycotina</taxon>
        <taxon>Dothideomycetes</taxon>
        <taxon>Pleosporomycetidae</taxon>
        <taxon>Pleosporales</taxon>
        <taxon>Massarineae</taxon>
        <taxon>Massarinaceae</taxon>
        <taxon>Byssothecium</taxon>
    </lineage>
</organism>
<dbReference type="EMBL" id="ML977025">
    <property type="protein sequence ID" value="KAF1950575.1"/>
    <property type="molecule type" value="Genomic_DNA"/>
</dbReference>